<dbReference type="InterPro" id="IPR001029">
    <property type="entry name" value="Flagellin_N"/>
</dbReference>
<sequence length="274" mass="28907">MSGLIINHNIMSMFSLSAMNTNQSALQSSMQKLSTGKQVNTAADDAAGFAISQKMQSQINGLNQASQNSQDGISMLQTADGALSQTQDILQRMRTLAMQASNGTNTTSDIADIGTEVTQLQSQIDSIAQQTAFNGQNLLNGNSTVTLQVGANAGESMVINFTTMNTTALTVDAANVTITDYASAQTALTNIDNAIQAVNTQLANFGAYENRLNYTVNNLSTSSNNLTSAQSGITDTNMASEMANFTKNNVLQQAAVSMLAQANQQPQLVLKLLG</sequence>
<dbReference type="EMBL" id="CP104064">
    <property type="protein sequence ID" value="WAH37687.1"/>
    <property type="molecule type" value="Genomic_DNA"/>
</dbReference>
<keyword evidence="8" id="KW-1185">Reference proteome</keyword>
<keyword evidence="7" id="KW-0282">Flagellum</keyword>
<reference evidence="7" key="1">
    <citation type="submission" date="2022-08" db="EMBL/GenBank/DDBJ databases">
        <title>Alicyclobacillus dauci DSM2870, complete genome.</title>
        <authorList>
            <person name="Wang Q."/>
            <person name="Cai R."/>
            <person name="Wang Z."/>
        </authorList>
    </citation>
    <scope>NUCLEOTIDE SEQUENCE</scope>
    <source>
        <strain evidence="7">DSM 28700</strain>
    </source>
</reference>
<dbReference type="Pfam" id="PF00669">
    <property type="entry name" value="Flagellin_N"/>
    <property type="match status" value="1"/>
</dbReference>
<proteinExistence type="inferred from homology"/>
<dbReference type="SUPFAM" id="SSF64518">
    <property type="entry name" value="Phase 1 flagellin"/>
    <property type="match status" value="1"/>
</dbReference>
<protein>
    <recommendedName>
        <fullName evidence="2 4">Flagellin</fullName>
    </recommendedName>
</protein>
<dbReference type="InterPro" id="IPR046358">
    <property type="entry name" value="Flagellin_C"/>
</dbReference>
<evidence type="ECO:0000259" key="5">
    <source>
        <dbReference type="Pfam" id="PF00669"/>
    </source>
</evidence>
<keyword evidence="7" id="KW-0966">Cell projection</keyword>
<comment type="similarity">
    <text evidence="1 4">Belongs to the bacterial flagellin family.</text>
</comment>
<dbReference type="Proteomes" id="UP001164803">
    <property type="component" value="Chromosome"/>
</dbReference>
<dbReference type="Pfam" id="PF00700">
    <property type="entry name" value="Flagellin_C"/>
    <property type="match status" value="1"/>
</dbReference>
<evidence type="ECO:0000313" key="8">
    <source>
        <dbReference type="Proteomes" id="UP001164803"/>
    </source>
</evidence>
<evidence type="ECO:0000256" key="2">
    <source>
        <dbReference type="ARBA" id="ARBA00020110"/>
    </source>
</evidence>
<keyword evidence="4" id="KW-0964">Secreted</keyword>
<feature type="domain" description="Flagellin N-terminal" evidence="5">
    <location>
        <begin position="6"/>
        <end position="144"/>
    </location>
</feature>
<dbReference type="Gene3D" id="6.10.10.10">
    <property type="entry name" value="Flagellar export chaperone, C-terminal domain"/>
    <property type="match status" value="1"/>
</dbReference>
<keyword evidence="7" id="KW-0969">Cilium</keyword>
<keyword evidence="3 4" id="KW-0975">Bacterial flagellum</keyword>
<dbReference type="InterPro" id="IPR001492">
    <property type="entry name" value="Flagellin"/>
</dbReference>
<feature type="domain" description="Flagellin C-terminal" evidence="6">
    <location>
        <begin position="188"/>
        <end position="273"/>
    </location>
</feature>
<name>A0ABY6Z4V5_9BACL</name>
<dbReference type="RefSeq" id="WP_268045204.1">
    <property type="nucleotide sequence ID" value="NZ_CP104064.1"/>
</dbReference>
<dbReference type="PANTHER" id="PTHR42792:SF2">
    <property type="entry name" value="FLAGELLIN"/>
    <property type="match status" value="1"/>
</dbReference>
<evidence type="ECO:0000313" key="7">
    <source>
        <dbReference type="EMBL" id="WAH37687.1"/>
    </source>
</evidence>
<dbReference type="PRINTS" id="PR00207">
    <property type="entry name" value="FLAGELLIN"/>
</dbReference>
<comment type="function">
    <text evidence="4">Flagellin is the subunit protein which polymerizes to form the filaments of bacterial flagella.</text>
</comment>
<dbReference type="InterPro" id="IPR042187">
    <property type="entry name" value="Flagellin_C_sub2"/>
</dbReference>
<evidence type="ECO:0000259" key="6">
    <source>
        <dbReference type="Pfam" id="PF00700"/>
    </source>
</evidence>
<evidence type="ECO:0000256" key="1">
    <source>
        <dbReference type="ARBA" id="ARBA00005709"/>
    </source>
</evidence>
<accession>A0ABY6Z4V5</accession>
<gene>
    <name evidence="7" type="ORF">NZD86_04020</name>
</gene>
<evidence type="ECO:0000256" key="3">
    <source>
        <dbReference type="ARBA" id="ARBA00023143"/>
    </source>
</evidence>
<dbReference type="Gene3D" id="1.20.1330.10">
    <property type="entry name" value="f41 fragment of flagellin, N-terminal domain"/>
    <property type="match status" value="1"/>
</dbReference>
<evidence type="ECO:0000256" key="4">
    <source>
        <dbReference type="RuleBase" id="RU362073"/>
    </source>
</evidence>
<organism evidence="7 8">
    <name type="scientific">Alicyclobacillus dauci</name>
    <dbReference type="NCBI Taxonomy" id="1475485"/>
    <lineage>
        <taxon>Bacteria</taxon>
        <taxon>Bacillati</taxon>
        <taxon>Bacillota</taxon>
        <taxon>Bacilli</taxon>
        <taxon>Bacillales</taxon>
        <taxon>Alicyclobacillaceae</taxon>
        <taxon>Alicyclobacillus</taxon>
    </lineage>
</organism>
<comment type="subcellular location">
    <subcellularLocation>
        <location evidence="4">Secreted</location>
    </subcellularLocation>
    <subcellularLocation>
        <location evidence="4">Bacterial flagellum</location>
    </subcellularLocation>
</comment>
<dbReference type="PANTHER" id="PTHR42792">
    <property type="entry name" value="FLAGELLIN"/>
    <property type="match status" value="1"/>
</dbReference>